<evidence type="ECO:0000313" key="3">
    <source>
        <dbReference type="EMBL" id="QOD61221.1"/>
    </source>
</evidence>
<dbReference type="PANTHER" id="PTHR31988:SF19">
    <property type="entry name" value="9-O-ACETYL-N-ACETYLNEURAMINIC ACID DEACETYLASE-RELATED"/>
    <property type="match status" value="1"/>
</dbReference>
<dbReference type="Pfam" id="PF03629">
    <property type="entry name" value="SASA"/>
    <property type="match status" value="1"/>
</dbReference>
<dbReference type="KEGG" id="phal:H9I45_01880"/>
<dbReference type="EMBL" id="CP061813">
    <property type="protein sequence ID" value="QOD61221.1"/>
    <property type="molecule type" value="Genomic_DNA"/>
</dbReference>
<keyword evidence="1" id="KW-0378">Hydrolase</keyword>
<evidence type="ECO:0000259" key="2">
    <source>
        <dbReference type="Pfam" id="PF03629"/>
    </source>
</evidence>
<proteinExistence type="predicted"/>
<dbReference type="OrthoDB" id="9795554at2"/>
<gene>
    <name evidence="3" type="ORF">H9I45_01880</name>
</gene>
<reference evidence="3 4" key="1">
    <citation type="journal article" date="2016" name="Int. J. Syst. Evol. Microbiol.">
        <title>Polaribacter haliotis sp. nov., isolated from the gut of abalone Haliotis discus hannai.</title>
        <authorList>
            <person name="Kim Y.O."/>
            <person name="Park I.S."/>
            <person name="Park S."/>
            <person name="Nam B.H."/>
            <person name="Park J.M."/>
            <person name="Kim D.G."/>
            <person name="Yoon J.H."/>
        </authorList>
    </citation>
    <scope>NUCLEOTIDE SEQUENCE [LARGE SCALE GENOMIC DNA]</scope>
    <source>
        <strain evidence="3 4">KCTC 52418</strain>
    </source>
</reference>
<dbReference type="SUPFAM" id="SSF52266">
    <property type="entry name" value="SGNH hydrolase"/>
    <property type="match status" value="1"/>
</dbReference>
<sequence length="237" mass="27300">MKLKSILCIVLITLLLNSCDKKENQQHLFILSGQSNMARLNPDISFTPAVKKAFGENNVTVVKYALGTQPIKRWYKNWKPLDGEIDSQNGNLYDTLMVKVNKALKTKNFDTVTFIWMQGERDARTNQGNVYEESLLGLYNQLSKDLGRTVVNFVIGRLCDFDMKNERYPDWTLVREAQVKVAESQPNFAWINTDDLNDGIIRNNKEIKNDLHMSENGYKIMGERFAEKSVLLIKKEN</sequence>
<dbReference type="AlphaFoldDB" id="A0A7L8AGT7"/>
<dbReference type="Gene3D" id="3.40.50.1110">
    <property type="entry name" value="SGNH hydrolase"/>
    <property type="match status" value="1"/>
</dbReference>
<dbReference type="Proteomes" id="UP000516764">
    <property type="component" value="Chromosome"/>
</dbReference>
<accession>A0A7L8AGT7</accession>
<dbReference type="InterPro" id="IPR005181">
    <property type="entry name" value="SASA"/>
</dbReference>
<dbReference type="GO" id="GO:0016788">
    <property type="term" value="F:hydrolase activity, acting on ester bonds"/>
    <property type="evidence" value="ECO:0007669"/>
    <property type="project" value="UniProtKB-ARBA"/>
</dbReference>
<evidence type="ECO:0000256" key="1">
    <source>
        <dbReference type="ARBA" id="ARBA00022801"/>
    </source>
</evidence>
<evidence type="ECO:0000313" key="4">
    <source>
        <dbReference type="Proteomes" id="UP000516764"/>
    </source>
</evidence>
<dbReference type="InterPro" id="IPR036514">
    <property type="entry name" value="SGNH_hydro_sf"/>
</dbReference>
<dbReference type="PANTHER" id="PTHR31988">
    <property type="entry name" value="ESTERASE, PUTATIVE (DUF303)-RELATED"/>
    <property type="match status" value="1"/>
</dbReference>
<organism evidence="3 4">
    <name type="scientific">Polaribacter haliotis</name>
    <dbReference type="NCBI Taxonomy" id="1888915"/>
    <lineage>
        <taxon>Bacteria</taxon>
        <taxon>Pseudomonadati</taxon>
        <taxon>Bacteroidota</taxon>
        <taxon>Flavobacteriia</taxon>
        <taxon>Flavobacteriales</taxon>
        <taxon>Flavobacteriaceae</taxon>
    </lineage>
</organism>
<protein>
    <submittedName>
        <fullName evidence="3">Acetyl xylan esterase</fullName>
    </submittedName>
</protein>
<feature type="domain" description="Sialate O-acetylesterase" evidence="2">
    <location>
        <begin position="40"/>
        <end position="228"/>
    </location>
</feature>
<name>A0A7L8AGT7_9FLAO</name>
<keyword evidence="4" id="KW-1185">Reference proteome</keyword>
<dbReference type="RefSeq" id="WP_088353629.1">
    <property type="nucleotide sequence ID" value="NZ_CP061813.1"/>
</dbReference>
<dbReference type="InterPro" id="IPR052940">
    <property type="entry name" value="Carb_Esterase_6"/>
</dbReference>